<sequence length="632" mass="71999">MSDPIKHECGISLIRLLKPLEYYKEKYGTAFYGVNKMYLMMEKQHNRGQDGAGFASIKMDMQPGERYMSRVRSAEQQPIQDIFAQINNRINTALTENPERENDVDWQKKNIPYIGELLMGHVRYGTFGKNSIESVHPFLRQNNWMHRNLIVAGNFNMTNVDELFGNLVELGQHPKEKADTVTVMEKIGHFLDDAVAKLYKQIKKEGYTKREASALIAERLNVAKILRKASKNWDGGYAMSGLIGHGDAFVMRDPAGIRPAYYYQDDEVVVVASERPVIQTVFNVNFDDVHELDPGHAVIVKKSGSMALKKILEPTERKACSFERIYFSRGSDKEIYQERKKLGKLVFPEILKSIDNDLENTVFSYIPNTAETSFFGMVKEAQNYLNKKKEEQILALGSKMTAEELHKILNIRPRIEKVAIKDAKLRTFITQDSSRDDLVTHVYDISYGSVKPTDNLVIIDDSIVRGTTLKRSILKILDRLSPQKIVVVSSAPQIRYPDCYGIDMARLEDFVAFRAALALHEEHGTSHKIKEIYEKCLTQTNPSNKNAVNYVQEFYAPFSAKQISRKIGEILSPEGINAEVEIIYQTIEGLHSACPKNLGDWYFTGNYPTPGGNRVVNKAFVNFFEGKKERAY</sequence>
<evidence type="ECO:0000313" key="5">
    <source>
        <dbReference type="Proteomes" id="UP000664044"/>
    </source>
</evidence>
<evidence type="ECO:0000313" key="4">
    <source>
        <dbReference type="EMBL" id="MBO0352635.1"/>
    </source>
</evidence>
<proteinExistence type="predicted"/>
<evidence type="ECO:0000256" key="2">
    <source>
        <dbReference type="ARBA" id="ARBA00022962"/>
    </source>
</evidence>
<dbReference type="InterPro" id="IPR017932">
    <property type="entry name" value="GATase_2_dom"/>
</dbReference>
<dbReference type="SUPFAM" id="SSF56235">
    <property type="entry name" value="N-terminal nucleophile aminohydrolases (Ntn hydrolases)"/>
    <property type="match status" value="1"/>
</dbReference>
<dbReference type="RefSeq" id="WP_207030939.1">
    <property type="nucleotide sequence ID" value="NZ_CP159476.1"/>
</dbReference>
<gene>
    <name evidence="4" type="ORF">J0656_01295</name>
</gene>
<keyword evidence="5" id="KW-1185">Reference proteome</keyword>
<dbReference type="CDD" id="cd06223">
    <property type="entry name" value="PRTases_typeI"/>
    <property type="match status" value="1"/>
</dbReference>
<dbReference type="InterPro" id="IPR000836">
    <property type="entry name" value="PRTase_dom"/>
</dbReference>
<organism evidence="4 5">
    <name type="scientific">Flagellimonas aurea</name>
    <dbReference type="NCBI Taxonomy" id="2915619"/>
    <lineage>
        <taxon>Bacteria</taxon>
        <taxon>Pseudomonadati</taxon>
        <taxon>Bacteroidota</taxon>
        <taxon>Flavobacteriia</taxon>
        <taxon>Flavobacteriales</taxon>
        <taxon>Flavobacteriaceae</taxon>
        <taxon>Flagellimonas</taxon>
    </lineage>
</organism>
<dbReference type="Gene3D" id="3.60.20.10">
    <property type="entry name" value="Glutamine Phosphoribosylpyrophosphate, subunit 1, domain 1"/>
    <property type="match status" value="1"/>
</dbReference>
<keyword evidence="2" id="KW-0315">Glutamine amidotransferase</keyword>
<dbReference type="PROSITE" id="PS51278">
    <property type="entry name" value="GATASE_TYPE_2"/>
    <property type="match status" value="1"/>
</dbReference>
<protein>
    <submittedName>
        <fullName evidence="4">Amidophosphoribosyltransferase</fullName>
    </submittedName>
</protein>
<dbReference type="PANTHER" id="PTHR11907">
    <property type="entry name" value="AMIDOPHOSPHORIBOSYLTRANSFERASE"/>
    <property type="match status" value="1"/>
</dbReference>
<dbReference type="InterPro" id="IPR029057">
    <property type="entry name" value="PRTase-like"/>
</dbReference>
<comment type="caution">
    <text evidence="4">The sequence shown here is derived from an EMBL/GenBank/DDBJ whole genome shotgun (WGS) entry which is preliminary data.</text>
</comment>
<evidence type="ECO:0000256" key="1">
    <source>
        <dbReference type="ARBA" id="ARBA00022679"/>
    </source>
</evidence>
<dbReference type="EMBL" id="JAFLNL010000001">
    <property type="protein sequence ID" value="MBO0352635.1"/>
    <property type="molecule type" value="Genomic_DNA"/>
</dbReference>
<reference evidence="4 5" key="1">
    <citation type="submission" date="2021-03" db="EMBL/GenBank/DDBJ databases">
        <title>Muricauda lutimaris sp. nov. and Muricauda ruestringensis sp. nov, two marine members of the Flavobacteriaceae isolated from deep sea sediments of Western Pacific.</title>
        <authorList>
            <person name="Zhao S."/>
            <person name="Liu R."/>
        </authorList>
    </citation>
    <scope>NUCLEOTIDE SEQUENCE [LARGE SCALE GENOMIC DNA]</scope>
    <source>
        <strain evidence="4 5">BC31-1-A7</strain>
    </source>
</reference>
<dbReference type="SUPFAM" id="SSF53271">
    <property type="entry name" value="PRTase-like"/>
    <property type="match status" value="1"/>
</dbReference>
<name>A0ABS3FZS1_9FLAO</name>
<dbReference type="InterPro" id="IPR029055">
    <property type="entry name" value="Ntn_hydrolases_N"/>
</dbReference>
<feature type="domain" description="Glutamine amidotransferase type-2" evidence="3">
    <location>
        <begin position="9"/>
        <end position="303"/>
    </location>
</feature>
<keyword evidence="1" id="KW-0808">Transferase</keyword>
<accession>A0ABS3FZS1</accession>
<dbReference type="Proteomes" id="UP000664044">
    <property type="component" value="Unassembled WGS sequence"/>
</dbReference>
<evidence type="ECO:0000259" key="3">
    <source>
        <dbReference type="PROSITE" id="PS51278"/>
    </source>
</evidence>